<evidence type="ECO:0000313" key="2">
    <source>
        <dbReference type="Proteomes" id="UP000182829"/>
    </source>
</evidence>
<dbReference type="EMBL" id="FORO01000010">
    <property type="protein sequence ID" value="SFI96374.1"/>
    <property type="molecule type" value="Genomic_DNA"/>
</dbReference>
<evidence type="ECO:0000313" key="1">
    <source>
        <dbReference type="EMBL" id="SFI96374.1"/>
    </source>
</evidence>
<name>A0A1I3MGW7_9EURY</name>
<proteinExistence type="predicted"/>
<sequence>MVTYELTLYRDHGKEFDSFDADPAEVSITTSSDGTKIAASGGDELYVTFVPAGVPFTLESVEG</sequence>
<dbReference type="GeneID" id="14209462"/>
<reference evidence="1 2" key="1">
    <citation type="submission" date="2016-10" db="EMBL/GenBank/DDBJ databases">
        <authorList>
            <person name="de Groot N.N."/>
        </authorList>
    </citation>
    <scope>NUCLEOTIDE SEQUENCE [LARGE SCALE GENOMIC DNA]</scope>
    <source>
        <strain evidence="1 2">SP2</strain>
    </source>
</reference>
<dbReference type="RefSeq" id="WP_005576732.1">
    <property type="nucleotide sequence ID" value="NZ_FORO01000010.1"/>
</dbReference>
<gene>
    <name evidence="1" type="ORF">SAMN05443661_110152</name>
</gene>
<dbReference type="AlphaFoldDB" id="A0A1I3MGW7"/>
<accession>A0A1I3MGW7</accession>
<dbReference type="Proteomes" id="UP000182829">
    <property type="component" value="Unassembled WGS sequence"/>
</dbReference>
<organism evidence="1 2">
    <name type="scientific">Natronobacterium gregoryi</name>
    <dbReference type="NCBI Taxonomy" id="44930"/>
    <lineage>
        <taxon>Archaea</taxon>
        <taxon>Methanobacteriati</taxon>
        <taxon>Methanobacteriota</taxon>
        <taxon>Stenosarchaea group</taxon>
        <taxon>Halobacteria</taxon>
        <taxon>Halobacteriales</taxon>
        <taxon>Natrialbaceae</taxon>
        <taxon>Natronobacterium</taxon>
    </lineage>
</organism>
<protein>
    <submittedName>
        <fullName evidence="1">Uncharacterized protein</fullName>
    </submittedName>
</protein>